<feature type="domain" description="3-hydroxyacyl-CoA dehydrogenase C-terminal" evidence="2">
    <location>
        <begin position="284"/>
        <end position="344"/>
    </location>
</feature>
<dbReference type="InterPro" id="IPR022694">
    <property type="entry name" value="3-OHacyl-CoA_DH"/>
</dbReference>
<dbReference type="PANTHER" id="PTHR48075">
    <property type="entry name" value="3-HYDROXYACYL-COA DEHYDROGENASE FAMILY PROTEIN"/>
    <property type="match status" value="1"/>
</dbReference>
<dbReference type="Proteomes" id="UP001241747">
    <property type="component" value="Unassembled WGS sequence"/>
</dbReference>
<protein>
    <submittedName>
        <fullName evidence="4">3-hydroxybutyryl-CoA dehydrogenase</fullName>
        <ecNumber evidence="4">1.1.1.157</ecNumber>
    </submittedName>
</protein>
<feature type="domain" description="3-hydroxyacyl-CoA dehydrogenase NAD binding" evidence="3">
    <location>
        <begin position="4"/>
        <end position="181"/>
    </location>
</feature>
<dbReference type="RefSeq" id="WP_237347303.1">
    <property type="nucleotide sequence ID" value="NZ_JABWGX010000032.1"/>
</dbReference>
<dbReference type="PROSITE" id="PS00067">
    <property type="entry name" value="3HCDH"/>
    <property type="match status" value="1"/>
</dbReference>
<sequence length="358" mass="37490">MKRLAVIGAGLMGGGIALDAARHGLDVLVFDQRPDGVDKLKARAAHVYGRWVKNGRLSQADADAALARLAPAATLSAIRAADVVIEAVFEDLAVKRALFTELEAHLAPSAILATNTSALKVGDLAQGFSFAPRVLGLHYFSPAEVSPLVEVVRSAATADATVEQALAFLEATRRTPLPCKDRPGFAINRFFCPYYNEATRIVEDGIAGPADVDQVAQERLGAAAGPFTVMNLIRPAVSAHAMTNLASLGPFYTTSRLLDAQAKTGADWPLEDRVAGADLDLVERRLLGALALPALELAAEQVAAPAAVDQGAVLALKFKEGPFALMHRYGAVAVEAAVGALCARDHHPVPAFAPVAAA</sequence>
<evidence type="ECO:0000313" key="4">
    <source>
        <dbReference type="EMBL" id="MDQ0505916.1"/>
    </source>
</evidence>
<feature type="domain" description="3-hydroxyacyl-CoA dehydrogenase C-terminal" evidence="2">
    <location>
        <begin position="184"/>
        <end position="248"/>
    </location>
</feature>
<dbReference type="SUPFAM" id="SSF51735">
    <property type="entry name" value="NAD(P)-binding Rossmann-fold domains"/>
    <property type="match status" value="1"/>
</dbReference>
<dbReference type="EC" id="1.1.1.157" evidence="4"/>
<dbReference type="Pfam" id="PF00725">
    <property type="entry name" value="3HCDH"/>
    <property type="match status" value="2"/>
</dbReference>
<dbReference type="PANTHER" id="PTHR48075:SF5">
    <property type="entry name" value="3-HYDROXYBUTYRYL-COA DEHYDROGENASE"/>
    <property type="match status" value="1"/>
</dbReference>
<dbReference type="GO" id="GO:0008691">
    <property type="term" value="F:3-hydroxybutyryl-CoA dehydrogenase activity"/>
    <property type="evidence" value="ECO:0007669"/>
    <property type="project" value="UniProtKB-EC"/>
</dbReference>
<keyword evidence="5" id="KW-1185">Reference proteome</keyword>
<dbReference type="InterPro" id="IPR006180">
    <property type="entry name" value="3-OHacyl-CoA_DH_CS"/>
</dbReference>
<evidence type="ECO:0000259" key="2">
    <source>
        <dbReference type="Pfam" id="PF00725"/>
    </source>
</evidence>
<dbReference type="InterPro" id="IPR006108">
    <property type="entry name" value="3HC_DH_C"/>
</dbReference>
<organism evidence="4 5">
    <name type="scientific">Xanthobacter agilis</name>
    <dbReference type="NCBI Taxonomy" id="47492"/>
    <lineage>
        <taxon>Bacteria</taxon>
        <taxon>Pseudomonadati</taxon>
        <taxon>Pseudomonadota</taxon>
        <taxon>Alphaproteobacteria</taxon>
        <taxon>Hyphomicrobiales</taxon>
        <taxon>Xanthobacteraceae</taxon>
        <taxon>Xanthobacter</taxon>
    </lineage>
</organism>
<proteinExistence type="predicted"/>
<name>A0ABU0LFJ8_XANAG</name>
<dbReference type="EMBL" id="JAUSVY010000005">
    <property type="protein sequence ID" value="MDQ0505916.1"/>
    <property type="molecule type" value="Genomic_DNA"/>
</dbReference>
<evidence type="ECO:0000256" key="1">
    <source>
        <dbReference type="ARBA" id="ARBA00023002"/>
    </source>
</evidence>
<evidence type="ECO:0000313" key="5">
    <source>
        <dbReference type="Proteomes" id="UP001241747"/>
    </source>
</evidence>
<dbReference type="Gene3D" id="3.40.50.720">
    <property type="entry name" value="NAD(P)-binding Rossmann-like Domain"/>
    <property type="match status" value="1"/>
</dbReference>
<dbReference type="PIRSF" id="PIRSF000105">
    <property type="entry name" value="HCDH"/>
    <property type="match status" value="1"/>
</dbReference>
<dbReference type="InterPro" id="IPR036291">
    <property type="entry name" value="NAD(P)-bd_dom_sf"/>
</dbReference>
<accession>A0ABU0LFJ8</accession>
<dbReference type="Gene3D" id="1.10.1040.50">
    <property type="match status" value="1"/>
</dbReference>
<dbReference type="InterPro" id="IPR008927">
    <property type="entry name" value="6-PGluconate_DH-like_C_sf"/>
</dbReference>
<dbReference type="SUPFAM" id="SSF48179">
    <property type="entry name" value="6-phosphogluconate dehydrogenase C-terminal domain-like"/>
    <property type="match status" value="2"/>
</dbReference>
<evidence type="ECO:0000259" key="3">
    <source>
        <dbReference type="Pfam" id="PF02737"/>
    </source>
</evidence>
<comment type="caution">
    <text evidence="4">The sequence shown here is derived from an EMBL/GenBank/DDBJ whole genome shotgun (WGS) entry which is preliminary data.</text>
</comment>
<dbReference type="InterPro" id="IPR006176">
    <property type="entry name" value="3-OHacyl-CoA_DH_NAD-bd"/>
</dbReference>
<keyword evidence="1 4" id="KW-0560">Oxidoreductase</keyword>
<reference evidence="4 5" key="1">
    <citation type="submission" date="2023-07" db="EMBL/GenBank/DDBJ databases">
        <title>Genomic Encyclopedia of Type Strains, Phase IV (KMG-IV): sequencing the most valuable type-strain genomes for metagenomic binning, comparative biology and taxonomic classification.</title>
        <authorList>
            <person name="Goeker M."/>
        </authorList>
    </citation>
    <scope>NUCLEOTIDE SEQUENCE [LARGE SCALE GENOMIC DNA]</scope>
    <source>
        <strain evidence="4 5">DSM 3770</strain>
    </source>
</reference>
<dbReference type="Pfam" id="PF02737">
    <property type="entry name" value="3HCDH_N"/>
    <property type="match status" value="1"/>
</dbReference>
<gene>
    <name evidence="4" type="ORF">QOZ94_002716</name>
</gene>